<name>A0A8S5TZ77_9CAUD</name>
<dbReference type="EMBL" id="BK015962">
    <property type="protein sequence ID" value="DAF87502.1"/>
    <property type="molecule type" value="Genomic_DNA"/>
</dbReference>
<organism evidence="2">
    <name type="scientific">Siphoviridae sp. ctnPP24</name>
    <dbReference type="NCBI Taxonomy" id="2825662"/>
    <lineage>
        <taxon>Viruses</taxon>
        <taxon>Duplodnaviria</taxon>
        <taxon>Heunggongvirae</taxon>
        <taxon>Uroviricota</taxon>
        <taxon>Caudoviricetes</taxon>
    </lineage>
</organism>
<keyword evidence="1" id="KW-1133">Transmembrane helix</keyword>
<proteinExistence type="predicted"/>
<accession>A0A8S5TZ77</accession>
<reference evidence="2" key="1">
    <citation type="journal article" date="2021" name="Proc. Natl. Acad. Sci. U.S.A.">
        <title>A Catalog of Tens of Thousands of Viruses from Human Metagenomes Reveals Hidden Associations with Chronic Diseases.</title>
        <authorList>
            <person name="Tisza M.J."/>
            <person name="Buck C.B."/>
        </authorList>
    </citation>
    <scope>NUCLEOTIDE SEQUENCE</scope>
    <source>
        <strain evidence="2">CtnPP24</strain>
    </source>
</reference>
<feature type="transmembrane region" description="Helical" evidence="1">
    <location>
        <begin position="15"/>
        <end position="32"/>
    </location>
</feature>
<evidence type="ECO:0000313" key="2">
    <source>
        <dbReference type="EMBL" id="DAF87502.1"/>
    </source>
</evidence>
<sequence length="54" mass="6512">MHLYYTTKEYEEQVRQGKILNILKIFLCILYLRMRQIKLPFFAHKMATLASSFA</sequence>
<keyword evidence="1" id="KW-0472">Membrane</keyword>
<keyword evidence="1" id="KW-0812">Transmembrane</keyword>
<protein>
    <submittedName>
        <fullName evidence="2">Uncharacterized protein</fullName>
    </submittedName>
</protein>
<evidence type="ECO:0000256" key="1">
    <source>
        <dbReference type="SAM" id="Phobius"/>
    </source>
</evidence>